<evidence type="ECO:0000313" key="3">
    <source>
        <dbReference type="Proteomes" id="UP000250266"/>
    </source>
</evidence>
<protein>
    <submittedName>
        <fullName evidence="2">Uncharacterized protein</fullName>
    </submittedName>
</protein>
<organism evidence="2 3">
    <name type="scientific">Lepidopterella palustris CBS 459.81</name>
    <dbReference type="NCBI Taxonomy" id="1314670"/>
    <lineage>
        <taxon>Eukaryota</taxon>
        <taxon>Fungi</taxon>
        <taxon>Dikarya</taxon>
        <taxon>Ascomycota</taxon>
        <taxon>Pezizomycotina</taxon>
        <taxon>Dothideomycetes</taxon>
        <taxon>Pleosporomycetidae</taxon>
        <taxon>Mytilinidiales</taxon>
        <taxon>Argynnaceae</taxon>
        <taxon>Lepidopterella</taxon>
    </lineage>
</organism>
<dbReference type="OrthoDB" id="190201at2759"/>
<name>A0A8E2EEW5_9PEZI</name>
<evidence type="ECO:0000313" key="2">
    <source>
        <dbReference type="EMBL" id="OCK82303.1"/>
    </source>
</evidence>
<reference evidence="2 3" key="1">
    <citation type="journal article" date="2016" name="Nat. Commun.">
        <title>Ectomycorrhizal ecology is imprinted in the genome of the dominant symbiotic fungus Cenococcum geophilum.</title>
        <authorList>
            <consortium name="DOE Joint Genome Institute"/>
            <person name="Peter M."/>
            <person name="Kohler A."/>
            <person name="Ohm R.A."/>
            <person name="Kuo A."/>
            <person name="Krutzmann J."/>
            <person name="Morin E."/>
            <person name="Arend M."/>
            <person name="Barry K.W."/>
            <person name="Binder M."/>
            <person name="Choi C."/>
            <person name="Clum A."/>
            <person name="Copeland A."/>
            <person name="Grisel N."/>
            <person name="Haridas S."/>
            <person name="Kipfer T."/>
            <person name="LaButti K."/>
            <person name="Lindquist E."/>
            <person name="Lipzen A."/>
            <person name="Maire R."/>
            <person name="Meier B."/>
            <person name="Mihaltcheva S."/>
            <person name="Molinier V."/>
            <person name="Murat C."/>
            <person name="Poggeler S."/>
            <person name="Quandt C.A."/>
            <person name="Sperisen C."/>
            <person name="Tritt A."/>
            <person name="Tisserant E."/>
            <person name="Crous P.W."/>
            <person name="Henrissat B."/>
            <person name="Nehls U."/>
            <person name="Egli S."/>
            <person name="Spatafora J.W."/>
            <person name="Grigoriev I.V."/>
            <person name="Martin F.M."/>
        </authorList>
    </citation>
    <scope>NUCLEOTIDE SEQUENCE [LARGE SCALE GENOMIC DNA]</scope>
    <source>
        <strain evidence="2 3">CBS 459.81</strain>
    </source>
</reference>
<sequence>MTDPKASKSFVAIQTKKISPSRLYAMLPAMVQSQIPKLQSIRRSVSDFRGYSSHIRSISMSAESTGSVTPPPRYTSRQGSVALNRYSIGTTDGEESDFRDDASMYEQSVPSSSALPIFASSETESGISWKYANQGLNLITQAHQESPQLSRDDEEGLPQFSRQLYIHGITYLLRGLPADMTPEEILSVQAAIPPQLSSLDPNCQALIPALTRRPQTAPNAPQEEPSILHRITATMILEFCTIMQFLLPYIQLFIGYVYRYERQHRISERIFSRSINTVDEFGRRSVQFTNAICKMNDGKVGQAINDLTVWWVRGVTGGIHQGLSEGVVVLSTGAEANQNSRTRRRKLG</sequence>
<accession>A0A8E2EEW5</accession>
<dbReference type="Proteomes" id="UP000250266">
    <property type="component" value="Unassembled WGS sequence"/>
</dbReference>
<keyword evidence="3" id="KW-1185">Reference proteome</keyword>
<keyword evidence="1" id="KW-0812">Transmembrane</keyword>
<keyword evidence="1" id="KW-1133">Transmembrane helix</keyword>
<proteinExistence type="predicted"/>
<evidence type="ECO:0000256" key="1">
    <source>
        <dbReference type="SAM" id="Phobius"/>
    </source>
</evidence>
<feature type="transmembrane region" description="Helical" evidence="1">
    <location>
        <begin position="235"/>
        <end position="258"/>
    </location>
</feature>
<dbReference type="EMBL" id="KV744892">
    <property type="protein sequence ID" value="OCK82303.1"/>
    <property type="molecule type" value="Genomic_DNA"/>
</dbReference>
<keyword evidence="1" id="KW-0472">Membrane</keyword>
<gene>
    <name evidence="2" type="ORF">K432DRAFT_324474</name>
</gene>
<dbReference type="AlphaFoldDB" id="A0A8E2EEW5"/>